<dbReference type="Pfam" id="PF01966">
    <property type="entry name" value="HD"/>
    <property type="match status" value="1"/>
</dbReference>
<protein>
    <recommendedName>
        <fullName evidence="5">isoleucine--tRNA ligase</fullName>
        <ecNumber evidence="5">6.1.1.5</ecNumber>
    </recommendedName>
</protein>
<dbReference type="InterPro" id="IPR029033">
    <property type="entry name" value="His_PPase_superfam"/>
</dbReference>
<keyword evidence="8" id="KW-0479">Metal-binding</keyword>
<dbReference type="Pfam" id="PF00300">
    <property type="entry name" value="His_Phos_1"/>
    <property type="match status" value="1"/>
</dbReference>
<comment type="similarity">
    <text evidence="3">Belongs to the class-I aminoacyl-tRNA synthetase family. IleS type 2 subfamily.</text>
</comment>
<keyword evidence="10" id="KW-0862">Zinc</keyword>
<dbReference type="GO" id="GO:0006428">
    <property type="term" value="P:isoleucyl-tRNA aminoacylation"/>
    <property type="evidence" value="ECO:0007669"/>
    <property type="project" value="InterPro"/>
</dbReference>
<dbReference type="SUPFAM" id="SSF52374">
    <property type="entry name" value="Nucleotidylyl transferase"/>
    <property type="match status" value="1"/>
</dbReference>
<dbReference type="Gene3D" id="3.90.740.10">
    <property type="entry name" value="Valyl/Leucyl/Isoleucyl-tRNA synthetase, editing domain"/>
    <property type="match status" value="1"/>
</dbReference>
<feature type="domain" description="Aminoacyl-tRNA synthetase class Ia" evidence="16">
    <location>
        <begin position="724"/>
        <end position="845"/>
    </location>
</feature>
<sequence length="1340" mass="155642">MAENEKNRKSDAAFREERVLEFWKGKNIFNKTLEKKSLKGEFIFYEGPPTANGKPGIHHLEARAFKDAIPRYKTMQGFNVRRKGGWDTHGLPVELQVEKKLGLNSKKAIEEYGIAKFNQQCKESVWEYLDVWNKFTKRIGFWLDQENPYITYENDYIESLWSIVKKVNDQKLLYKDYKVVPWCPRCGTALSSHELAQGYEDVKDLSVYVKFKVKNQENTYMLAWTTTPWTLPGNVALAVGENIEYVKAKVRNEIYILAQKRISILPDGHEILVKLKSKDLIGLEYEPLFPFLADNISESEKPKLKNAYKVYPADFVNTEDGTGIVHTAVMYGQDDFVLGTKVGLPKHHLVNLEGKFIKGTGFLEDRFVKEKNEEGKPTLDVDIIKYLTEKNLFFNKENYQHSYPHCWRCHTALIYYARDSWYIKMSDSKIKKELISENKKINWEPAHTRDGRFGEWLKDIKDWAVSRERYWGTPLPVWICKKCNEKHIIGSLKDLKNQTKKSNNKYFVMRHGEAENNARNIYSSDQKINHLTNRGRAQVLKTAQTLKSKKITKIFSSPFLRTRETAEMVADVINFPKDKIIYDDRIRELEFGDFSERPVRDYWDFMKGKAWTFDTKVPGGESFQDGKQRFGDFLYEIDKKQKSENILIISHGLSVELVPAIIEGAGKEHSLEIFHSKIRNRTASLHSEHEFIPLPHNAQYELDLHRPYIDDISLVCTHSTGSGQVCRGDLTRTREVMDVWFDSGAMPFAQDHYPFENKKWVDGAGFPADYISEAIDQTRGWFYTLHAVGVLMERGRAYKNVICLGHLLDANGKKMSKSIGNVVDPWEMIEKYGVDTLRLWMYSVNQPGESKNFDEKTVQLLHQQVFGLLYNVLAFYELYPAPEQARYGASRDKIKSNHILDKWILARLNELIELTTKNLDGYKLLEPTRATRDFIGDLSTWYLRRSREKIKDEVANPKAEQVRYGARATLYFVLKTLAKIMAPLAPFTAEDIWLKLKGNDDVESVHLAEWPKLEKINSSILENMRIVRVVVSKGLERRQAEQIPVRQPLSQIEIRNYKLSKEYIELIKEELNVKEVTINSVQEDDNVLLFTLITPALKAEGDYREFMRELQDRRKKLGLSPGDKMALSIEDIYKKYKIMPNLQEHMLQVAAVASLICDNFNEPLDKEEIITACLLHDMGNIIKFKLGQFPESLEPEGLEYWQNVQNEFIEKYGRNEYEASIKISEELEVSTRAIELIKSISFLGVSKTAEEDDYAKKIPEYGDDRVNPFGIVSLEDRLTDLRTRYAHRDRERGNNFREVFESSMRKIEKQIFAKCKIKPEDINDESAKGVILSLRNFMIK</sequence>
<keyword evidence="11" id="KW-0067">ATP-binding</keyword>
<evidence type="ECO:0000313" key="20">
    <source>
        <dbReference type="Proteomes" id="UP000177370"/>
    </source>
</evidence>
<comment type="function">
    <text evidence="14">Catalyzes the attachment of isoleucine to tRNA(Ile). As IleRS can inadvertently accommodate and process structurally similar amino acids such as valine, to avoid such errors it has two additional distinct tRNA(Ile)-dependent editing activities. One activity is designated as 'pretransfer' editing and involves the hydrolysis of activated Val-AMP. The other activity is designated 'posttransfer' editing and involves deacylation of mischarged Val-tRNA(Ile).</text>
</comment>
<dbReference type="InterPro" id="IPR023586">
    <property type="entry name" value="Ile-tRNA-ligase_type2"/>
</dbReference>
<organism evidence="19 20">
    <name type="scientific">Candidatus Nomurabacteria bacterium RIFCSPHIGHO2_01_FULL_40_24b</name>
    <dbReference type="NCBI Taxonomy" id="1801739"/>
    <lineage>
        <taxon>Bacteria</taxon>
        <taxon>Candidatus Nomuraibacteriota</taxon>
    </lineage>
</organism>
<dbReference type="CDD" id="cd07961">
    <property type="entry name" value="Anticodon_Ia_Ile_ABEc"/>
    <property type="match status" value="1"/>
</dbReference>
<dbReference type="InterPro" id="IPR002301">
    <property type="entry name" value="Ile-tRNA-ligase"/>
</dbReference>
<feature type="domain" description="HD" evidence="17">
    <location>
        <begin position="1144"/>
        <end position="1182"/>
    </location>
</feature>
<comment type="catalytic activity">
    <reaction evidence="15">
        <text>tRNA(Ile) + L-isoleucine + ATP = L-isoleucyl-tRNA(Ile) + AMP + diphosphate</text>
        <dbReference type="Rhea" id="RHEA:11060"/>
        <dbReference type="Rhea" id="RHEA-COMP:9666"/>
        <dbReference type="Rhea" id="RHEA-COMP:9695"/>
        <dbReference type="ChEBI" id="CHEBI:30616"/>
        <dbReference type="ChEBI" id="CHEBI:33019"/>
        <dbReference type="ChEBI" id="CHEBI:58045"/>
        <dbReference type="ChEBI" id="CHEBI:78442"/>
        <dbReference type="ChEBI" id="CHEBI:78528"/>
        <dbReference type="ChEBI" id="CHEBI:456215"/>
        <dbReference type="EC" id="6.1.1.5"/>
    </reaction>
</comment>
<dbReference type="SUPFAM" id="SSF53254">
    <property type="entry name" value="Phosphoglycerate mutase-like"/>
    <property type="match status" value="1"/>
</dbReference>
<dbReference type="InterPro" id="IPR013155">
    <property type="entry name" value="M/V/L/I-tRNA-synth_anticd-bd"/>
</dbReference>
<evidence type="ECO:0000313" key="19">
    <source>
        <dbReference type="EMBL" id="OGI65785.1"/>
    </source>
</evidence>
<dbReference type="Gene3D" id="1.10.730.10">
    <property type="entry name" value="Isoleucyl-tRNA Synthetase, Domain 1"/>
    <property type="match status" value="1"/>
</dbReference>
<evidence type="ECO:0000259" key="16">
    <source>
        <dbReference type="Pfam" id="PF00133"/>
    </source>
</evidence>
<dbReference type="SUPFAM" id="SSF50677">
    <property type="entry name" value="ValRS/IleRS/LeuRS editing domain"/>
    <property type="match status" value="1"/>
</dbReference>
<dbReference type="PRINTS" id="PR00984">
    <property type="entry name" value="TRNASYNTHILE"/>
</dbReference>
<dbReference type="GO" id="GO:0005524">
    <property type="term" value="F:ATP binding"/>
    <property type="evidence" value="ECO:0007669"/>
    <property type="project" value="UniProtKB-KW"/>
</dbReference>
<evidence type="ECO:0000256" key="1">
    <source>
        <dbReference type="ARBA" id="ARBA00001947"/>
    </source>
</evidence>
<dbReference type="FunFam" id="3.40.50.620:FF:000063">
    <property type="entry name" value="Isoleucine--tRNA ligase"/>
    <property type="match status" value="1"/>
</dbReference>
<comment type="cofactor">
    <cofactor evidence="1">
        <name>Zn(2+)</name>
        <dbReference type="ChEBI" id="CHEBI:29105"/>
    </cofactor>
</comment>
<dbReference type="InterPro" id="IPR013078">
    <property type="entry name" value="His_Pase_superF_clade-1"/>
</dbReference>
<dbReference type="InterPro" id="IPR033709">
    <property type="entry name" value="Anticodon_Ile_ABEc"/>
</dbReference>
<dbReference type="Gene3D" id="3.40.50.620">
    <property type="entry name" value="HUPs"/>
    <property type="match status" value="2"/>
</dbReference>
<dbReference type="InterPro" id="IPR014729">
    <property type="entry name" value="Rossmann-like_a/b/a_fold"/>
</dbReference>
<dbReference type="SUPFAM" id="SSF47323">
    <property type="entry name" value="Anticodon-binding domain of a subclass of class I aminoacyl-tRNA synthetases"/>
    <property type="match status" value="1"/>
</dbReference>
<evidence type="ECO:0000256" key="14">
    <source>
        <dbReference type="ARBA" id="ARBA00025217"/>
    </source>
</evidence>
<dbReference type="SUPFAM" id="SSF109604">
    <property type="entry name" value="HD-domain/PDEase-like"/>
    <property type="match status" value="2"/>
</dbReference>
<dbReference type="EC" id="6.1.1.5" evidence="5"/>
<dbReference type="GO" id="GO:0000049">
    <property type="term" value="F:tRNA binding"/>
    <property type="evidence" value="ECO:0007669"/>
    <property type="project" value="InterPro"/>
</dbReference>
<dbReference type="InterPro" id="IPR006674">
    <property type="entry name" value="HD_domain"/>
</dbReference>
<dbReference type="GO" id="GO:0004822">
    <property type="term" value="F:isoleucine-tRNA ligase activity"/>
    <property type="evidence" value="ECO:0007669"/>
    <property type="project" value="UniProtKB-EC"/>
</dbReference>
<keyword evidence="9" id="KW-0547">Nucleotide-binding</keyword>
<gene>
    <name evidence="19" type="ORF">A2647_00195</name>
</gene>
<evidence type="ECO:0000256" key="10">
    <source>
        <dbReference type="ARBA" id="ARBA00022833"/>
    </source>
</evidence>
<dbReference type="GO" id="GO:0002161">
    <property type="term" value="F:aminoacyl-tRNA deacylase activity"/>
    <property type="evidence" value="ECO:0007669"/>
    <property type="project" value="InterPro"/>
</dbReference>
<reference evidence="19 20" key="1">
    <citation type="journal article" date="2016" name="Nat. Commun.">
        <title>Thousands of microbial genomes shed light on interconnected biogeochemical processes in an aquifer system.</title>
        <authorList>
            <person name="Anantharaman K."/>
            <person name="Brown C.T."/>
            <person name="Hug L.A."/>
            <person name="Sharon I."/>
            <person name="Castelle C.J."/>
            <person name="Probst A.J."/>
            <person name="Thomas B.C."/>
            <person name="Singh A."/>
            <person name="Wilkins M.J."/>
            <person name="Karaoz U."/>
            <person name="Brodie E.L."/>
            <person name="Williams K.H."/>
            <person name="Hubbard S.S."/>
            <person name="Banfield J.F."/>
        </authorList>
    </citation>
    <scope>NUCLEOTIDE SEQUENCE [LARGE SCALE GENOMIC DNA]</scope>
</reference>
<evidence type="ECO:0000256" key="2">
    <source>
        <dbReference type="ARBA" id="ARBA00004496"/>
    </source>
</evidence>
<dbReference type="InterPro" id="IPR009008">
    <property type="entry name" value="Val/Leu/Ile-tRNA-synth_edit"/>
</dbReference>
<dbReference type="Pfam" id="PF08264">
    <property type="entry name" value="Anticodon_1"/>
    <property type="match status" value="1"/>
</dbReference>
<comment type="subcellular location">
    <subcellularLocation>
        <location evidence="2">Cytoplasm</location>
    </subcellularLocation>
</comment>
<accession>A0A1F6V844</accession>
<evidence type="ECO:0000256" key="12">
    <source>
        <dbReference type="ARBA" id="ARBA00022917"/>
    </source>
</evidence>
<comment type="caution">
    <text evidence="19">The sequence shown here is derived from an EMBL/GenBank/DDBJ whole genome shotgun (WGS) entry which is preliminary data.</text>
</comment>
<dbReference type="Gene3D" id="3.40.50.1240">
    <property type="entry name" value="Phosphoglycerate mutase-like"/>
    <property type="match status" value="1"/>
</dbReference>
<proteinExistence type="inferred from homology"/>
<evidence type="ECO:0000256" key="6">
    <source>
        <dbReference type="ARBA" id="ARBA00022490"/>
    </source>
</evidence>
<evidence type="ECO:0000259" key="17">
    <source>
        <dbReference type="Pfam" id="PF01966"/>
    </source>
</evidence>
<evidence type="ECO:0000256" key="7">
    <source>
        <dbReference type="ARBA" id="ARBA00022598"/>
    </source>
</evidence>
<evidence type="ECO:0000256" key="13">
    <source>
        <dbReference type="ARBA" id="ARBA00023146"/>
    </source>
</evidence>
<dbReference type="SMART" id="SM00855">
    <property type="entry name" value="PGAM"/>
    <property type="match status" value="1"/>
</dbReference>
<dbReference type="CDD" id="cd07067">
    <property type="entry name" value="HP_PGM_like"/>
    <property type="match status" value="1"/>
</dbReference>
<evidence type="ECO:0000256" key="11">
    <source>
        <dbReference type="ARBA" id="ARBA00022840"/>
    </source>
</evidence>
<feature type="domain" description="Methionyl/Valyl/Leucyl/Isoleucyl-tRNA synthetase anticodon-binding" evidence="18">
    <location>
        <begin position="901"/>
        <end position="1050"/>
    </location>
</feature>
<evidence type="ECO:0000256" key="4">
    <source>
        <dbReference type="ARBA" id="ARBA00011245"/>
    </source>
</evidence>
<evidence type="ECO:0000259" key="18">
    <source>
        <dbReference type="Pfam" id="PF08264"/>
    </source>
</evidence>
<keyword evidence="7" id="KW-0436">Ligase</keyword>
<evidence type="ECO:0000256" key="9">
    <source>
        <dbReference type="ARBA" id="ARBA00022741"/>
    </source>
</evidence>
<evidence type="ECO:0000256" key="3">
    <source>
        <dbReference type="ARBA" id="ARBA00007078"/>
    </source>
</evidence>
<dbReference type="PANTHER" id="PTHR42780:SF1">
    <property type="entry name" value="ISOLEUCINE--TRNA LIGASE, CYTOPLASMIC"/>
    <property type="match status" value="1"/>
</dbReference>
<dbReference type="GO" id="GO:0005737">
    <property type="term" value="C:cytoplasm"/>
    <property type="evidence" value="ECO:0007669"/>
    <property type="project" value="UniProtKB-SubCell"/>
</dbReference>
<evidence type="ECO:0000256" key="8">
    <source>
        <dbReference type="ARBA" id="ARBA00022723"/>
    </source>
</evidence>
<dbReference type="InterPro" id="IPR009080">
    <property type="entry name" value="tRNAsynth_Ia_anticodon-bd"/>
</dbReference>
<dbReference type="Gene3D" id="1.10.3210.10">
    <property type="entry name" value="Hypothetical protein af1432"/>
    <property type="match status" value="1"/>
</dbReference>
<feature type="domain" description="Aminoacyl-tRNA synthetase class Ia" evidence="16">
    <location>
        <begin position="19"/>
        <end position="504"/>
    </location>
</feature>
<keyword evidence="12" id="KW-0648">Protein biosynthesis</keyword>
<dbReference type="EMBL" id="MFTP01000012">
    <property type="protein sequence ID" value="OGI65785.1"/>
    <property type="molecule type" value="Genomic_DNA"/>
</dbReference>
<dbReference type="PANTHER" id="PTHR42780">
    <property type="entry name" value="SOLEUCYL-TRNA SYNTHETASE"/>
    <property type="match status" value="1"/>
</dbReference>
<name>A0A1F6V844_9BACT</name>
<evidence type="ECO:0000256" key="5">
    <source>
        <dbReference type="ARBA" id="ARBA00013165"/>
    </source>
</evidence>
<keyword evidence="13" id="KW-0030">Aminoacyl-tRNA synthetase</keyword>
<keyword evidence="6" id="KW-0963">Cytoplasm</keyword>
<dbReference type="Proteomes" id="UP000177370">
    <property type="component" value="Unassembled WGS sequence"/>
</dbReference>
<dbReference type="GO" id="GO:0046872">
    <property type="term" value="F:metal ion binding"/>
    <property type="evidence" value="ECO:0007669"/>
    <property type="project" value="UniProtKB-KW"/>
</dbReference>
<dbReference type="Pfam" id="PF00133">
    <property type="entry name" value="tRNA-synt_1"/>
    <property type="match status" value="2"/>
</dbReference>
<evidence type="ECO:0000256" key="15">
    <source>
        <dbReference type="ARBA" id="ARBA00048359"/>
    </source>
</evidence>
<dbReference type="InterPro" id="IPR002300">
    <property type="entry name" value="aa-tRNA-synth_Ia"/>
</dbReference>
<comment type="subunit">
    <text evidence="4">Monomer.</text>
</comment>